<feature type="compositionally biased region" description="Acidic residues" evidence="1">
    <location>
        <begin position="590"/>
        <end position="610"/>
    </location>
</feature>
<evidence type="ECO:0000313" key="4">
    <source>
        <dbReference type="Proteomes" id="UP000028999"/>
    </source>
</evidence>
<dbReference type="OMA" id="HTHTTDG"/>
<accession>A0A078IN22</accession>
<dbReference type="Proteomes" id="UP001295469">
    <property type="component" value="Chromosome A10"/>
</dbReference>
<organism evidence="3 4">
    <name type="scientific">Brassica napus</name>
    <name type="common">Rape</name>
    <dbReference type="NCBI Taxonomy" id="3708"/>
    <lineage>
        <taxon>Eukaryota</taxon>
        <taxon>Viridiplantae</taxon>
        <taxon>Streptophyta</taxon>
        <taxon>Embryophyta</taxon>
        <taxon>Tracheophyta</taxon>
        <taxon>Spermatophyta</taxon>
        <taxon>Magnoliopsida</taxon>
        <taxon>eudicotyledons</taxon>
        <taxon>Gunneridae</taxon>
        <taxon>Pentapetalae</taxon>
        <taxon>rosids</taxon>
        <taxon>malvids</taxon>
        <taxon>Brassicales</taxon>
        <taxon>Brassicaceae</taxon>
        <taxon>Brassiceae</taxon>
        <taxon>Brassica</taxon>
    </lineage>
</organism>
<feature type="region of interest" description="Disordered" evidence="1">
    <location>
        <begin position="220"/>
        <end position="301"/>
    </location>
</feature>
<gene>
    <name evidence="3" type="primary">BnaA10g03510D</name>
    <name evidence="2" type="ORF">DARMORV10_A10P04480.1</name>
    <name evidence="3" type="ORF">GSBRNA2T00003211001</name>
</gene>
<keyword evidence="4" id="KW-1185">Reference proteome</keyword>
<reference evidence="2" key="3">
    <citation type="submission" date="2021-01" db="EMBL/GenBank/DDBJ databases">
        <authorList>
            <consortium name="Genoscope - CEA"/>
            <person name="William W."/>
        </authorList>
    </citation>
    <scope>NUCLEOTIDE SEQUENCE</scope>
</reference>
<dbReference type="AlphaFoldDB" id="A0A078IN22"/>
<feature type="compositionally biased region" description="Low complexity" evidence="1">
    <location>
        <begin position="231"/>
        <end position="242"/>
    </location>
</feature>
<feature type="compositionally biased region" description="Basic and acidic residues" evidence="1">
    <location>
        <begin position="269"/>
        <end position="282"/>
    </location>
</feature>
<evidence type="ECO:0000313" key="2">
    <source>
        <dbReference type="EMBL" id="CAF2313735.1"/>
    </source>
</evidence>
<feature type="compositionally biased region" description="Basic and acidic residues" evidence="1">
    <location>
        <begin position="495"/>
        <end position="509"/>
    </location>
</feature>
<protein>
    <submittedName>
        <fullName evidence="2">(rape) hypothetical protein</fullName>
    </submittedName>
    <submittedName>
        <fullName evidence="3">BnaA10g03510D protein</fullName>
    </submittedName>
</protein>
<dbReference type="Gramene" id="CDY51322">
    <property type="protein sequence ID" value="CDY51322"/>
    <property type="gene ID" value="GSBRNA2T00003211001"/>
</dbReference>
<evidence type="ECO:0000256" key="1">
    <source>
        <dbReference type="SAM" id="MobiDB-lite"/>
    </source>
</evidence>
<feature type="region of interest" description="Disordered" evidence="1">
    <location>
        <begin position="481"/>
        <end position="509"/>
    </location>
</feature>
<dbReference type="PaxDb" id="3708-A0A078IN22"/>
<feature type="compositionally biased region" description="Polar residues" evidence="1">
    <location>
        <begin position="456"/>
        <end position="465"/>
    </location>
</feature>
<sequence>MLMSMDRRQRNSVWNCETPKDDLPLAIVESQYEAGVNGSSDGDASFRPTPRKTLAEVLQTKQAAEGTNIDSMDIHSDLADMSDSFAMRPAKRIRALNRDFGESNAQNSGSNCFSSVMIKKENYKALSVDFSDEYSISNAYNVSDIFVNPTSAEAHAFIEMLPKDNMSLSIVEANPNRAISGVSDKDDFFVHTSRKNIAELFCTKQASEDTMVPYMSAQSDAPEANLTLPRSSSPSSVSIDQSTPAKRLRGPVLNLQEAFDESSVSKKSSTMDKHTHTTDGGEIRAMGSAEDESRNIHSVQRDARANRRQILGNKRNFNDIHSSNTESADLLESSSTEILTRRSFCNGIVLTEVPLSEGYAPIHKGAKRQQVRQQTSNQVRMDVNTVAWSSTTRMKAGRIQSNIICSNTQQNVSNSQQTMNLSGEVVTQKEDLRQNNRETNSRSTIFNDITNVLGTSNRVGTNQRPVQVGQKRKLSRRDSICVSPGVDNANQNSRGRTDLDCPVKKKSKGQEIMKPDTLLNVSKNNSVTISQPVKDPDFITWSSTLSSIRRHDTGLVIDCDPTQPLDKSFAPEVDVSCQTAPEVETFTTVDESDEEDSGDEYWDCSSNDADDLNSDSDIDENGTLAQRQQRQLYINKVSECFSNSFGGNTQSNAITSVSGPPTRKEEGKMIHTFKITQQYMTNYIRPC</sequence>
<feature type="region of interest" description="Disordered" evidence="1">
    <location>
        <begin position="587"/>
        <end position="610"/>
    </location>
</feature>
<evidence type="ECO:0000313" key="3">
    <source>
        <dbReference type="EMBL" id="CDY51322.1"/>
    </source>
</evidence>
<feature type="compositionally biased region" description="Basic and acidic residues" evidence="1">
    <location>
        <begin position="291"/>
        <end position="301"/>
    </location>
</feature>
<proteinExistence type="predicted"/>
<dbReference type="EMBL" id="HG994364">
    <property type="protein sequence ID" value="CAF2313735.1"/>
    <property type="molecule type" value="Genomic_DNA"/>
</dbReference>
<name>A0A078IN22_BRANA</name>
<feature type="region of interest" description="Disordered" evidence="1">
    <location>
        <begin position="456"/>
        <end position="475"/>
    </location>
</feature>
<dbReference type="Proteomes" id="UP000028999">
    <property type="component" value="Unassembled WGS sequence"/>
</dbReference>
<reference evidence="3" key="2">
    <citation type="submission" date="2014-06" db="EMBL/GenBank/DDBJ databases">
        <authorList>
            <person name="Genoscope - CEA"/>
        </authorList>
    </citation>
    <scope>NUCLEOTIDE SEQUENCE</scope>
</reference>
<dbReference type="EMBL" id="LK032985">
    <property type="protein sequence ID" value="CDY51322.1"/>
    <property type="molecule type" value="Genomic_DNA"/>
</dbReference>
<reference evidence="3 4" key="1">
    <citation type="journal article" date="2014" name="Science">
        <title>Plant genetics. Early allopolyploid evolution in the post-Neolithic Brassica napus oilseed genome.</title>
        <authorList>
            <person name="Chalhoub B."/>
            <person name="Denoeud F."/>
            <person name="Liu S."/>
            <person name="Parkin I.A."/>
            <person name="Tang H."/>
            <person name="Wang X."/>
            <person name="Chiquet J."/>
            <person name="Belcram H."/>
            <person name="Tong C."/>
            <person name="Samans B."/>
            <person name="Correa M."/>
            <person name="Da Silva C."/>
            <person name="Just J."/>
            <person name="Falentin C."/>
            <person name="Koh C.S."/>
            <person name="Le Clainche I."/>
            <person name="Bernard M."/>
            <person name="Bento P."/>
            <person name="Noel B."/>
            <person name="Labadie K."/>
            <person name="Alberti A."/>
            <person name="Charles M."/>
            <person name="Arnaud D."/>
            <person name="Guo H."/>
            <person name="Daviaud C."/>
            <person name="Alamery S."/>
            <person name="Jabbari K."/>
            <person name="Zhao M."/>
            <person name="Edger P.P."/>
            <person name="Chelaifa H."/>
            <person name="Tack D."/>
            <person name="Lassalle G."/>
            <person name="Mestiri I."/>
            <person name="Schnel N."/>
            <person name="Le Paslier M.C."/>
            <person name="Fan G."/>
            <person name="Renault V."/>
            <person name="Bayer P.E."/>
            <person name="Golicz A.A."/>
            <person name="Manoli S."/>
            <person name="Lee T.H."/>
            <person name="Thi V.H."/>
            <person name="Chalabi S."/>
            <person name="Hu Q."/>
            <person name="Fan C."/>
            <person name="Tollenaere R."/>
            <person name="Lu Y."/>
            <person name="Battail C."/>
            <person name="Shen J."/>
            <person name="Sidebottom C.H."/>
            <person name="Wang X."/>
            <person name="Canaguier A."/>
            <person name="Chauveau A."/>
            <person name="Berard A."/>
            <person name="Deniot G."/>
            <person name="Guan M."/>
            <person name="Liu Z."/>
            <person name="Sun F."/>
            <person name="Lim Y.P."/>
            <person name="Lyons E."/>
            <person name="Town C.D."/>
            <person name="Bancroft I."/>
            <person name="Wang X."/>
            <person name="Meng J."/>
            <person name="Ma J."/>
            <person name="Pires J.C."/>
            <person name="King G.J."/>
            <person name="Brunel D."/>
            <person name="Delourme R."/>
            <person name="Renard M."/>
            <person name="Aury J.M."/>
            <person name="Adams K.L."/>
            <person name="Batley J."/>
            <person name="Snowdon R.J."/>
            <person name="Tost J."/>
            <person name="Edwards D."/>
            <person name="Zhou Y."/>
            <person name="Hua W."/>
            <person name="Sharpe A.G."/>
            <person name="Paterson A.H."/>
            <person name="Guan C."/>
            <person name="Wincker P."/>
        </authorList>
    </citation>
    <scope>NUCLEOTIDE SEQUENCE [LARGE SCALE GENOMIC DNA]</scope>
    <source>
        <strain evidence="4">cv. Darmor-bzh</strain>
    </source>
</reference>